<dbReference type="GeneID" id="60321642"/>
<gene>
    <name evidence="1" type="primary">82</name>
    <name evidence="1" type="ORF">SEA_AMINAY_82</name>
</gene>
<sequence>MFSTDDYARRAAAGFIRSMDHYGNSSPACGDGRVSTPAYYANMLGKVLNAKGDRLPTSPRGEWWGWRWMAYAEQILAA</sequence>
<evidence type="ECO:0000313" key="2">
    <source>
        <dbReference type="Proteomes" id="UP000259472"/>
    </source>
</evidence>
<accession>A0A345KV66</accession>
<reference evidence="2" key="1">
    <citation type="submission" date="2018-06" db="EMBL/GenBank/DDBJ databases">
        <authorList>
            <person name="Zhirakovskaya E."/>
        </authorList>
    </citation>
    <scope>NUCLEOTIDE SEQUENCE [LARGE SCALE GENOMIC DNA]</scope>
</reference>
<proteinExistence type="predicted"/>
<keyword evidence="2" id="KW-1185">Reference proteome</keyword>
<protein>
    <submittedName>
        <fullName evidence="1">Uncharacterized protein</fullName>
    </submittedName>
</protein>
<evidence type="ECO:0000313" key="1">
    <source>
        <dbReference type="EMBL" id="AXH46918.1"/>
    </source>
</evidence>
<dbReference type="Proteomes" id="UP000259472">
    <property type="component" value="Segment"/>
</dbReference>
<organism evidence="1 2">
    <name type="scientific">Mycobacterium phage Aminay</name>
    <dbReference type="NCBI Taxonomy" id="2250291"/>
    <lineage>
        <taxon>Viruses</taxon>
        <taxon>Duplodnaviria</taxon>
        <taxon>Heunggongvirae</taxon>
        <taxon>Uroviricota</taxon>
        <taxon>Caudoviricetes</taxon>
        <taxon>Weiservirinae</taxon>
        <taxon>Aminayvirus</taxon>
        <taxon>Aminayvirus aminay</taxon>
    </lineage>
</organism>
<name>A0A345KV66_9CAUD</name>
<dbReference type="RefSeq" id="YP_009950232.1">
    <property type="nucleotide sequence ID" value="NC_051588.1"/>
</dbReference>
<dbReference type="KEGG" id="vg:60321642"/>
<dbReference type="EMBL" id="MH509442">
    <property type="protein sequence ID" value="AXH46918.1"/>
    <property type="molecule type" value="Genomic_DNA"/>
</dbReference>